<name>A0AAD5MPH2_PARTN</name>
<dbReference type="InterPro" id="IPR027417">
    <property type="entry name" value="P-loop_NTPase"/>
</dbReference>
<dbReference type="GO" id="GO:0003676">
    <property type="term" value="F:nucleic acid binding"/>
    <property type="evidence" value="ECO:0007669"/>
    <property type="project" value="InterPro"/>
</dbReference>
<reference evidence="2" key="1">
    <citation type="submission" date="2021-06" db="EMBL/GenBank/DDBJ databases">
        <title>Parelaphostrongylus tenuis whole genome reference sequence.</title>
        <authorList>
            <person name="Garwood T.J."/>
            <person name="Larsen P.A."/>
            <person name="Fountain-Jones N.M."/>
            <person name="Garbe J.R."/>
            <person name="Macchietto M.G."/>
            <person name="Kania S.A."/>
            <person name="Gerhold R.W."/>
            <person name="Richards J.E."/>
            <person name="Wolf T.M."/>
        </authorList>
    </citation>
    <scope>NUCLEOTIDE SEQUENCE</scope>
    <source>
        <strain evidence="2">MNPRO001-30</strain>
        <tissue evidence="2">Meninges</tissue>
    </source>
</reference>
<dbReference type="GO" id="GO:0005524">
    <property type="term" value="F:ATP binding"/>
    <property type="evidence" value="ECO:0007669"/>
    <property type="project" value="InterPro"/>
</dbReference>
<evidence type="ECO:0000313" key="2">
    <source>
        <dbReference type="EMBL" id="KAJ1362132.1"/>
    </source>
</evidence>
<dbReference type="Pfam" id="PF13307">
    <property type="entry name" value="Helicase_C_2"/>
    <property type="match status" value="1"/>
</dbReference>
<organism evidence="2 3">
    <name type="scientific">Parelaphostrongylus tenuis</name>
    <name type="common">Meningeal worm</name>
    <dbReference type="NCBI Taxonomy" id="148309"/>
    <lineage>
        <taxon>Eukaryota</taxon>
        <taxon>Metazoa</taxon>
        <taxon>Ecdysozoa</taxon>
        <taxon>Nematoda</taxon>
        <taxon>Chromadorea</taxon>
        <taxon>Rhabditida</taxon>
        <taxon>Rhabditina</taxon>
        <taxon>Rhabditomorpha</taxon>
        <taxon>Strongyloidea</taxon>
        <taxon>Metastrongylidae</taxon>
        <taxon>Parelaphostrongylus</taxon>
    </lineage>
</organism>
<dbReference type="EMBL" id="JAHQIW010004378">
    <property type="protein sequence ID" value="KAJ1362132.1"/>
    <property type="molecule type" value="Genomic_DNA"/>
</dbReference>
<sequence length="184" mass="21320">MVMEEYERAVRNPTSYGANVDGGLMLAVFRGKVSEGIDFSDDLARLVIAVGIPFPNAFDDMVKEKKNYNDMYCRTKSLLTGDQWYVSQAYRALNQALGRCLRHKDDWGALVLVDERLIEQASRSDKNTVSSARISKWIRKQLVVYSHFEEFEASLLDFVRRMQLNDRERKCDQSHVDQVIERPF</sequence>
<dbReference type="Gene3D" id="3.40.50.300">
    <property type="entry name" value="P-loop containing nucleotide triphosphate hydrolases"/>
    <property type="match status" value="1"/>
</dbReference>
<dbReference type="GO" id="GO:0005634">
    <property type="term" value="C:nucleus"/>
    <property type="evidence" value="ECO:0007669"/>
    <property type="project" value="TreeGrafter"/>
</dbReference>
<protein>
    <recommendedName>
        <fullName evidence="1">ATP-dependent helicase C-terminal domain-containing protein</fullName>
    </recommendedName>
</protein>
<dbReference type="SMART" id="SM00491">
    <property type="entry name" value="HELICc2"/>
    <property type="match status" value="1"/>
</dbReference>
<dbReference type="GO" id="GO:1990918">
    <property type="term" value="P:double-strand break repair involved in meiotic recombination"/>
    <property type="evidence" value="ECO:0007669"/>
    <property type="project" value="TreeGrafter"/>
</dbReference>
<dbReference type="PANTHER" id="PTHR11472">
    <property type="entry name" value="DNA REPAIR DEAD HELICASE RAD3/XP-D SUBFAMILY MEMBER"/>
    <property type="match status" value="1"/>
</dbReference>
<accession>A0AAD5MPH2</accession>
<dbReference type="AlphaFoldDB" id="A0AAD5MPH2"/>
<keyword evidence="3" id="KW-1185">Reference proteome</keyword>
<dbReference type="PANTHER" id="PTHR11472:SF47">
    <property type="entry name" value="FANCONI ANEMIA GROUP J PROTEIN"/>
    <property type="match status" value="1"/>
</dbReference>
<feature type="domain" description="ATP-dependent helicase C-terminal" evidence="1">
    <location>
        <begin position="2"/>
        <end position="119"/>
    </location>
</feature>
<comment type="caution">
    <text evidence="2">The sequence shown here is derived from an EMBL/GenBank/DDBJ whole genome shotgun (WGS) entry which is preliminary data.</text>
</comment>
<gene>
    <name evidence="2" type="ORF">KIN20_021562</name>
</gene>
<dbReference type="InterPro" id="IPR045028">
    <property type="entry name" value="DinG/Rad3-like"/>
</dbReference>
<proteinExistence type="predicted"/>
<dbReference type="GO" id="GO:0003678">
    <property type="term" value="F:DNA helicase activity"/>
    <property type="evidence" value="ECO:0007669"/>
    <property type="project" value="TreeGrafter"/>
</dbReference>
<dbReference type="Proteomes" id="UP001196413">
    <property type="component" value="Unassembled WGS sequence"/>
</dbReference>
<evidence type="ECO:0000313" key="3">
    <source>
        <dbReference type="Proteomes" id="UP001196413"/>
    </source>
</evidence>
<dbReference type="GO" id="GO:0006289">
    <property type="term" value="P:nucleotide-excision repair"/>
    <property type="evidence" value="ECO:0007669"/>
    <property type="project" value="TreeGrafter"/>
</dbReference>
<dbReference type="InterPro" id="IPR006555">
    <property type="entry name" value="ATP-dep_Helicase_C"/>
</dbReference>
<evidence type="ECO:0000259" key="1">
    <source>
        <dbReference type="SMART" id="SM00491"/>
    </source>
</evidence>
<dbReference type="GO" id="GO:0016818">
    <property type="term" value="F:hydrolase activity, acting on acid anhydrides, in phosphorus-containing anhydrides"/>
    <property type="evidence" value="ECO:0007669"/>
    <property type="project" value="InterPro"/>
</dbReference>